<keyword evidence="3" id="KW-1185">Reference proteome</keyword>
<dbReference type="EMBL" id="CAVK010000150">
    <property type="protein sequence ID" value="CCW18750.1"/>
    <property type="molecule type" value="Genomic_DNA"/>
</dbReference>
<evidence type="ECO:0000256" key="1">
    <source>
        <dbReference type="SAM" id="Phobius"/>
    </source>
</evidence>
<comment type="caution">
    <text evidence="2">The sequence shown here is derived from an EMBL/GenBank/DDBJ whole genome shotgun (WGS) entry which is preliminary data.</text>
</comment>
<sequence>MSSFRLNGRHVAAIFVSFFAVVIAVNVLMASYAVGGFGGTVVDNSYVASQRFNDWLAMARRQDALGWRQETRLDAGRHLVLTLVGPSATPTSVSATAEHPLGRAADIPLRFEAQADGHWRAVTPLPAGRWIIHWTVQADGQDMRFLERNG</sequence>
<reference evidence="2 3" key="1">
    <citation type="submission" date="2013-03" db="EMBL/GenBank/DDBJ databases">
        <authorList>
            <person name="Le V."/>
        </authorList>
    </citation>
    <scope>NUCLEOTIDE SEQUENCE [LARGE SCALE GENOMIC DNA]</scope>
    <source>
        <strain evidence="2 3">BiD32</strain>
    </source>
</reference>
<dbReference type="AlphaFoldDB" id="N1MNF9"/>
<name>N1MNF9_9SPHN</name>
<evidence type="ECO:0000313" key="2">
    <source>
        <dbReference type="EMBL" id="CCW18750.1"/>
    </source>
</evidence>
<feature type="transmembrane region" description="Helical" evidence="1">
    <location>
        <begin position="12"/>
        <end position="34"/>
    </location>
</feature>
<keyword evidence="1" id="KW-0812">Transmembrane</keyword>
<dbReference type="Proteomes" id="UP000013201">
    <property type="component" value="Unassembled WGS sequence"/>
</dbReference>
<dbReference type="InterPro" id="IPR008620">
    <property type="entry name" value="FixH"/>
</dbReference>
<protein>
    <submittedName>
        <fullName evidence="2">Type cbb3 cytochrome oxidase biogenesis protein CcoH</fullName>
    </submittedName>
</protein>
<reference evidence="3" key="2">
    <citation type="submission" date="2013-04" db="EMBL/GenBank/DDBJ databases">
        <title>Bisphenol A degrading Sphingobium sp. strain BiD32.</title>
        <authorList>
            <person name="Nielsen J.L."/>
            <person name="Zhou N.A."/>
            <person name="Kjeldal H."/>
        </authorList>
    </citation>
    <scope>NUCLEOTIDE SEQUENCE [LARGE SCALE GENOMIC DNA]</scope>
    <source>
        <strain evidence="3">BiD32</strain>
    </source>
</reference>
<proteinExistence type="predicted"/>
<organism evidence="2 3">
    <name type="scientific">Sphingobium indicum BiD32</name>
    <dbReference type="NCBI Taxonomy" id="1301087"/>
    <lineage>
        <taxon>Bacteria</taxon>
        <taxon>Pseudomonadati</taxon>
        <taxon>Pseudomonadota</taxon>
        <taxon>Alphaproteobacteria</taxon>
        <taxon>Sphingomonadales</taxon>
        <taxon>Sphingomonadaceae</taxon>
        <taxon>Sphingobium</taxon>
    </lineage>
</organism>
<keyword evidence="1" id="KW-1133">Transmembrane helix</keyword>
<accession>N1MNF9</accession>
<keyword evidence="1" id="KW-0472">Membrane</keyword>
<gene>
    <name evidence="2" type="ORF">EBBID32_31050</name>
</gene>
<dbReference type="Pfam" id="PF05751">
    <property type="entry name" value="FixH"/>
    <property type="match status" value="1"/>
</dbReference>
<evidence type="ECO:0000313" key="3">
    <source>
        <dbReference type="Proteomes" id="UP000013201"/>
    </source>
</evidence>